<dbReference type="AlphaFoldDB" id="A0AAW5HUI8"/>
<evidence type="ECO:0000313" key="2">
    <source>
        <dbReference type="Proteomes" id="UP001205920"/>
    </source>
</evidence>
<keyword evidence="2" id="KW-1185">Reference proteome</keyword>
<dbReference type="GO" id="GO:0016042">
    <property type="term" value="P:lipid catabolic process"/>
    <property type="evidence" value="ECO:0007669"/>
    <property type="project" value="InterPro"/>
</dbReference>
<dbReference type="Gene3D" id="3.40.50.1820">
    <property type="entry name" value="alpha/beta hydrolase"/>
    <property type="match status" value="1"/>
</dbReference>
<evidence type="ECO:0000313" key="1">
    <source>
        <dbReference type="EMBL" id="MCO6395164.1"/>
    </source>
</evidence>
<dbReference type="Pfam" id="PF03583">
    <property type="entry name" value="LIP"/>
    <property type="match status" value="1"/>
</dbReference>
<dbReference type="PANTHER" id="PTHR34853:SF1">
    <property type="entry name" value="LIPASE 5"/>
    <property type="match status" value="1"/>
</dbReference>
<sequence>MEFGLTLRTLLPLSVDLTHSHPITDAEYGKATWAVGAPPGTLLQATPIRPIGLQYRLNRANAFRIEYTTTDERERVMSATGAVFLSKRPWHGNGQRPTVAFAPSTQGVAPACDPSYSCTVGLRLRRKPLDLIAAYEQPAINMLLAAGANVVLTDYPRDPEDNVQLYCFHRAAAHALADAVRASVGLGCSVEKLGLWGFSQGGGAAASWLEQPEYAPELHLRAAVVGAPPADLLAMLDRIDGTLPSIMILYAVAALLASDPEITEELMPHLSPVGMSAVILDANICAVGAVLRHAWASTVHWTAAGIPMSTLLEDLPKTAAALDDQALGTRTPLDIPLRLWGSKHDDIVPWQVVAELGERWDRPVQMRKLPKLPGRTGINHFAPYFQHLRKDVLWLLSQLESSGK</sequence>
<protein>
    <submittedName>
        <fullName evidence="1">Lipase</fullName>
    </submittedName>
</protein>
<accession>A0AAW5HUI8</accession>
<dbReference type="SUPFAM" id="SSF53474">
    <property type="entry name" value="alpha/beta-Hydrolases"/>
    <property type="match status" value="1"/>
</dbReference>
<dbReference type="InterPro" id="IPR005152">
    <property type="entry name" value="Lipase_secreted"/>
</dbReference>
<comment type="caution">
    <text evidence="1">The sequence shown here is derived from an EMBL/GenBank/DDBJ whole genome shotgun (WGS) entry which is preliminary data.</text>
</comment>
<organism evidence="1 2">
    <name type="scientific">Corynebacterium lipophilum</name>
    <dbReference type="NCBI Taxonomy" id="2804918"/>
    <lineage>
        <taxon>Bacteria</taxon>
        <taxon>Bacillati</taxon>
        <taxon>Actinomycetota</taxon>
        <taxon>Actinomycetes</taxon>
        <taxon>Mycobacteriales</taxon>
        <taxon>Corynebacteriaceae</taxon>
        <taxon>Corynebacterium</taxon>
    </lineage>
</organism>
<reference evidence="1 2" key="1">
    <citation type="submission" date="2021-01" db="EMBL/GenBank/DDBJ databases">
        <title>Identification and Characterization of Corynebacterium sp.</title>
        <authorList>
            <person name="Luo Q."/>
            <person name="Qu P."/>
            <person name="Chen Q."/>
        </authorList>
    </citation>
    <scope>NUCLEOTIDE SEQUENCE [LARGE SCALE GENOMIC DNA]</scope>
    <source>
        <strain evidence="1 2">MC-18</strain>
    </source>
</reference>
<dbReference type="RefSeq" id="WP_071572631.1">
    <property type="nucleotide sequence ID" value="NZ_JAEUWV010000017.1"/>
</dbReference>
<dbReference type="GO" id="GO:0004806">
    <property type="term" value="F:triacylglycerol lipase activity"/>
    <property type="evidence" value="ECO:0007669"/>
    <property type="project" value="InterPro"/>
</dbReference>
<gene>
    <name evidence="1" type="ORF">JMN37_09310</name>
</gene>
<dbReference type="InterPro" id="IPR029058">
    <property type="entry name" value="AB_hydrolase_fold"/>
</dbReference>
<name>A0AAW5HUI8_9CORY</name>
<dbReference type="PIRSF" id="PIRSF029171">
    <property type="entry name" value="Esterase_LipA"/>
    <property type="match status" value="1"/>
</dbReference>
<dbReference type="PANTHER" id="PTHR34853">
    <property type="match status" value="1"/>
</dbReference>
<dbReference type="EMBL" id="JAEUWV010000017">
    <property type="protein sequence ID" value="MCO6395164.1"/>
    <property type="molecule type" value="Genomic_DNA"/>
</dbReference>
<dbReference type="Gene3D" id="1.10.260.130">
    <property type="match status" value="1"/>
</dbReference>
<proteinExistence type="predicted"/>
<dbReference type="Proteomes" id="UP001205920">
    <property type="component" value="Unassembled WGS sequence"/>
</dbReference>